<evidence type="ECO:0000313" key="2">
    <source>
        <dbReference type="EMBL" id="GMF66714.1"/>
    </source>
</evidence>
<dbReference type="AlphaFoldDB" id="A0A9W7D8U6"/>
<proteinExistence type="predicted"/>
<gene>
    <name evidence="2" type="ORF">Pfra01_002828100</name>
</gene>
<dbReference type="OrthoDB" id="145082at2759"/>
<dbReference type="Pfam" id="PF00078">
    <property type="entry name" value="RVT_1"/>
    <property type="match status" value="1"/>
</dbReference>
<evidence type="ECO:0000259" key="1">
    <source>
        <dbReference type="Pfam" id="PF00078"/>
    </source>
</evidence>
<dbReference type="InterPro" id="IPR000477">
    <property type="entry name" value="RT_dom"/>
</dbReference>
<dbReference type="PANTHER" id="PTHR31635:SF196">
    <property type="entry name" value="REVERSE TRANSCRIPTASE DOMAIN-CONTAINING PROTEIN-RELATED"/>
    <property type="match status" value="1"/>
</dbReference>
<accession>A0A9W7D8U6</accession>
<dbReference type="EMBL" id="BSXT01008740">
    <property type="protein sequence ID" value="GMF66714.1"/>
    <property type="molecule type" value="Genomic_DNA"/>
</dbReference>
<keyword evidence="3" id="KW-1185">Reference proteome</keyword>
<comment type="caution">
    <text evidence="2">The sequence shown here is derived from an EMBL/GenBank/DDBJ whole genome shotgun (WGS) entry which is preliminary data.</text>
</comment>
<name>A0A9W7D8U6_9STRA</name>
<evidence type="ECO:0000313" key="3">
    <source>
        <dbReference type="Proteomes" id="UP001165121"/>
    </source>
</evidence>
<protein>
    <submittedName>
        <fullName evidence="2">Unnamed protein product</fullName>
    </submittedName>
</protein>
<organism evidence="2 3">
    <name type="scientific">Phytophthora fragariaefolia</name>
    <dbReference type="NCBI Taxonomy" id="1490495"/>
    <lineage>
        <taxon>Eukaryota</taxon>
        <taxon>Sar</taxon>
        <taxon>Stramenopiles</taxon>
        <taxon>Oomycota</taxon>
        <taxon>Peronosporomycetes</taxon>
        <taxon>Peronosporales</taxon>
        <taxon>Peronosporaceae</taxon>
        <taxon>Phytophthora</taxon>
    </lineage>
</organism>
<reference evidence="2" key="1">
    <citation type="submission" date="2023-04" db="EMBL/GenBank/DDBJ databases">
        <title>Phytophthora fragariaefolia NBRC 109709.</title>
        <authorList>
            <person name="Ichikawa N."/>
            <person name="Sato H."/>
            <person name="Tonouchi N."/>
        </authorList>
    </citation>
    <scope>NUCLEOTIDE SEQUENCE</scope>
    <source>
        <strain evidence="2">NBRC 109709</strain>
    </source>
</reference>
<dbReference type="Proteomes" id="UP001165121">
    <property type="component" value="Unassembled WGS sequence"/>
</dbReference>
<feature type="domain" description="Reverse transcriptase" evidence="1">
    <location>
        <begin position="144"/>
        <end position="317"/>
    </location>
</feature>
<sequence length="402" mass="45223">MQTGNVINTKYISSVEPSPGHYYNDEMPIAKRMASEWNDILGESHAQISPDKIQEALRQFHQVPSANKLRPEDQQDLIKPITASEIISAIYQSPRDKSGGSTGLSHDFCKDFKEELVGSLQAVYQARQKKAIDDPTIDWIDSPAILCLDLRKAYDTLCRNFMATALEEYGFPQEFLNMFHNLHNGTVASYLVNGEESTKWPVNSGIRQGCQLAPLLFVLAVDFLGRAIEDHPVLKGLEIPGSGGIRHEFNGFVDDSTVFLSATKELDPLTRFGELSGLRVQPHKSILIPLNKAWSQAEGHGYPVLKPTDTTRILGYHFGTIQTEEINWEIRLQNIRRRIQVASRVTNSVKQRIILFNCRHTSYNVYGTTFSRPKGTAEKIRTAPKAILSGTEQLEKIRQNTN</sequence>
<dbReference type="PANTHER" id="PTHR31635">
    <property type="entry name" value="REVERSE TRANSCRIPTASE DOMAIN-CONTAINING PROTEIN-RELATED"/>
    <property type="match status" value="1"/>
</dbReference>